<dbReference type="EMBL" id="CM047739">
    <property type="protein sequence ID" value="KAJ0042398.1"/>
    <property type="molecule type" value="Genomic_DNA"/>
</dbReference>
<protein>
    <submittedName>
        <fullName evidence="1">Uncharacterized protein</fullName>
    </submittedName>
</protein>
<gene>
    <name evidence="1" type="ORF">Pint_19071</name>
</gene>
<keyword evidence="2" id="KW-1185">Reference proteome</keyword>
<evidence type="ECO:0000313" key="1">
    <source>
        <dbReference type="EMBL" id="KAJ0042398.1"/>
    </source>
</evidence>
<accession>A0ACC0YUN0</accession>
<proteinExistence type="predicted"/>
<evidence type="ECO:0000313" key="2">
    <source>
        <dbReference type="Proteomes" id="UP001163603"/>
    </source>
</evidence>
<reference evidence="2" key="1">
    <citation type="journal article" date="2023" name="G3 (Bethesda)">
        <title>Genome assembly and association tests identify interacting loci associated with vigor, precocity, and sex in interspecific pistachio rootstocks.</title>
        <authorList>
            <person name="Palmer W."/>
            <person name="Jacygrad E."/>
            <person name="Sagayaradj S."/>
            <person name="Cavanaugh K."/>
            <person name="Han R."/>
            <person name="Bertier L."/>
            <person name="Beede B."/>
            <person name="Kafkas S."/>
            <person name="Golino D."/>
            <person name="Preece J."/>
            <person name="Michelmore R."/>
        </authorList>
    </citation>
    <scope>NUCLEOTIDE SEQUENCE [LARGE SCALE GENOMIC DNA]</scope>
</reference>
<comment type="caution">
    <text evidence="1">The sequence shown here is derived from an EMBL/GenBank/DDBJ whole genome shotgun (WGS) entry which is preliminary data.</text>
</comment>
<organism evidence="1 2">
    <name type="scientific">Pistacia integerrima</name>
    <dbReference type="NCBI Taxonomy" id="434235"/>
    <lineage>
        <taxon>Eukaryota</taxon>
        <taxon>Viridiplantae</taxon>
        <taxon>Streptophyta</taxon>
        <taxon>Embryophyta</taxon>
        <taxon>Tracheophyta</taxon>
        <taxon>Spermatophyta</taxon>
        <taxon>Magnoliopsida</taxon>
        <taxon>eudicotyledons</taxon>
        <taxon>Gunneridae</taxon>
        <taxon>Pentapetalae</taxon>
        <taxon>rosids</taxon>
        <taxon>malvids</taxon>
        <taxon>Sapindales</taxon>
        <taxon>Anacardiaceae</taxon>
        <taxon>Pistacia</taxon>
    </lineage>
</organism>
<sequence length="118" mass="13367">MAPQRTLFPNQGFCIGIATHDAVIDGNTAIAFMKSWAYLCTQQAKQHPSLLPELTPFFDRTVVKDPTGLCIKYLKNWFDFKGSDISELNQRSLTLLEEVGTNRNSVRATFKLSREDIK</sequence>
<name>A0ACC0YUN0_9ROSI</name>
<dbReference type="Proteomes" id="UP001163603">
    <property type="component" value="Chromosome 4"/>
</dbReference>